<dbReference type="Proteomes" id="UP001501175">
    <property type="component" value="Unassembled WGS sequence"/>
</dbReference>
<dbReference type="RefSeq" id="WP_345240386.1">
    <property type="nucleotide sequence ID" value="NZ_BAABHD010000005.1"/>
</dbReference>
<name>A0ABP8MFE2_9BACT</name>
<gene>
    <name evidence="1" type="ORF">GCM10023189_05900</name>
</gene>
<comment type="caution">
    <text evidence="1">The sequence shown here is derived from an EMBL/GenBank/DDBJ whole genome shotgun (WGS) entry which is preliminary data.</text>
</comment>
<organism evidence="1 2">
    <name type="scientific">Nibrella saemangeumensis</name>
    <dbReference type="NCBI Taxonomy" id="1084526"/>
    <lineage>
        <taxon>Bacteria</taxon>
        <taxon>Pseudomonadati</taxon>
        <taxon>Bacteroidota</taxon>
        <taxon>Cytophagia</taxon>
        <taxon>Cytophagales</taxon>
        <taxon>Spirosomataceae</taxon>
        <taxon>Nibrella</taxon>
    </lineage>
</organism>
<sequence>MTTKLEKAISELNQLPESEQNAIAGLIEDELLWEISLKNSQQQLENLADEALREFQAGRTKAADC</sequence>
<reference evidence="2" key="1">
    <citation type="journal article" date="2019" name="Int. J. Syst. Evol. Microbiol.">
        <title>The Global Catalogue of Microorganisms (GCM) 10K type strain sequencing project: providing services to taxonomists for standard genome sequencing and annotation.</title>
        <authorList>
            <consortium name="The Broad Institute Genomics Platform"/>
            <consortium name="The Broad Institute Genome Sequencing Center for Infectious Disease"/>
            <person name="Wu L."/>
            <person name="Ma J."/>
        </authorList>
    </citation>
    <scope>NUCLEOTIDE SEQUENCE [LARGE SCALE GENOMIC DNA]</scope>
    <source>
        <strain evidence="2">JCM 17927</strain>
    </source>
</reference>
<keyword evidence="2" id="KW-1185">Reference proteome</keyword>
<protein>
    <recommendedName>
        <fullName evidence="3">Addiction module component</fullName>
    </recommendedName>
</protein>
<evidence type="ECO:0008006" key="3">
    <source>
        <dbReference type="Google" id="ProtNLM"/>
    </source>
</evidence>
<evidence type="ECO:0000313" key="2">
    <source>
        <dbReference type="Proteomes" id="UP001501175"/>
    </source>
</evidence>
<evidence type="ECO:0000313" key="1">
    <source>
        <dbReference type="EMBL" id="GAA4448274.1"/>
    </source>
</evidence>
<accession>A0ABP8MFE2</accession>
<proteinExistence type="predicted"/>
<dbReference type="EMBL" id="BAABHD010000005">
    <property type="protein sequence ID" value="GAA4448274.1"/>
    <property type="molecule type" value="Genomic_DNA"/>
</dbReference>